<name>A0A7W7I071_9ACTN</name>
<feature type="transmembrane region" description="Helical" evidence="2">
    <location>
        <begin position="676"/>
        <end position="697"/>
    </location>
</feature>
<evidence type="ECO:0000256" key="2">
    <source>
        <dbReference type="SAM" id="Phobius"/>
    </source>
</evidence>
<protein>
    <submittedName>
        <fullName evidence="3">Uncharacterized protein</fullName>
    </submittedName>
</protein>
<evidence type="ECO:0000313" key="4">
    <source>
        <dbReference type="Proteomes" id="UP000578112"/>
    </source>
</evidence>
<evidence type="ECO:0000256" key="1">
    <source>
        <dbReference type="SAM" id="MobiDB-lite"/>
    </source>
</evidence>
<feature type="transmembrane region" description="Helical" evidence="2">
    <location>
        <begin position="325"/>
        <end position="347"/>
    </location>
</feature>
<organism evidence="3 4">
    <name type="scientific">Actinoplanes digitatis</name>
    <dbReference type="NCBI Taxonomy" id="1868"/>
    <lineage>
        <taxon>Bacteria</taxon>
        <taxon>Bacillati</taxon>
        <taxon>Actinomycetota</taxon>
        <taxon>Actinomycetes</taxon>
        <taxon>Micromonosporales</taxon>
        <taxon>Micromonosporaceae</taxon>
        <taxon>Actinoplanes</taxon>
    </lineage>
</organism>
<feature type="transmembrane region" description="Helical" evidence="2">
    <location>
        <begin position="294"/>
        <end position="313"/>
    </location>
</feature>
<dbReference type="RefSeq" id="WP_239087421.1">
    <property type="nucleotide sequence ID" value="NZ_BOMK01000024.1"/>
</dbReference>
<feature type="region of interest" description="Disordered" evidence="1">
    <location>
        <begin position="1"/>
        <end position="37"/>
    </location>
</feature>
<accession>A0A7W7I071</accession>
<feature type="transmembrane region" description="Helical" evidence="2">
    <location>
        <begin position="40"/>
        <end position="60"/>
    </location>
</feature>
<feature type="region of interest" description="Disordered" evidence="1">
    <location>
        <begin position="714"/>
        <end position="746"/>
    </location>
</feature>
<feature type="transmembrane region" description="Helical" evidence="2">
    <location>
        <begin position="230"/>
        <end position="252"/>
    </location>
</feature>
<dbReference type="EMBL" id="JACHNH010000001">
    <property type="protein sequence ID" value="MBB4764005.1"/>
    <property type="molecule type" value="Genomic_DNA"/>
</dbReference>
<feature type="compositionally biased region" description="Basic and acidic residues" evidence="1">
    <location>
        <begin position="723"/>
        <end position="735"/>
    </location>
</feature>
<feature type="transmembrane region" description="Helical" evidence="2">
    <location>
        <begin position="110"/>
        <end position="131"/>
    </location>
</feature>
<feature type="transmembrane region" description="Helical" evidence="2">
    <location>
        <begin position="160"/>
        <end position="179"/>
    </location>
</feature>
<sequence length="746" mass="79343">MTAGPKRAGGARPDRRGSGAPPDGLPDRRRPGGGRRDTRLTAESALLGLVAGLIVVAPWTRDGYLLLLDWVSGPHQAVAAGLYGLDPAALDALPYRLFTHGLRTVVGAGATGWLIVLCYFPIVASGVSALAGGGRVRRYFAALFACCNPYVVERVQAGHVAFLLSVGLLSWLLASAVWARRRRVWFAARPAVWYALAMVVGPHAAWLGGACLLAVALLPRPGRKDLVRTALIIAFAGCVYAYAVAVMLNAILTVRVGGRELEAYAPHAGPGGMLPTLLSLRGFWRGAADSSPQVALGFVPVVVMATAAVWGLVRLCRRDPVAGAPVSAIAVCGLLLGAGIHGPLAAVYRWAFDVVPLFAAMREQQKWLALTMLAYAVGIGVTAEALYYACRRAGRPARVRVAAGAALLAVAGAYAAVAPSLAWGLGGSVRVSRYPESWYTADKIMGNGTGGVLFLPWHLYQPFGFTDGRTIATPAGAFFRRPVFSSDAVELGAVRTNSDSLRTAYVQRLLADGVTQGFGRLIAPLGISYVVLARDREADEYAWLETQNDLRRVLSTPDLEVYRVEVTGTGRVVGARTGGYDEAVDLAARGVLGSEAMLPGGPERGPLPSAASGGIHRVTSTSWRVHAGAPGWVVIPEEWSSGWAAGGLPARRTAAGTVAVDARAEAVTVHYTPWRWLRLGLYVSLVAIAALLLSGLVEHRRDLLRWWNTPRLERRGRAGPGEPEVRRPRRPDRSTSSRRRGRSGGS</sequence>
<feature type="transmembrane region" description="Helical" evidence="2">
    <location>
        <begin position="191"/>
        <end position="218"/>
    </location>
</feature>
<keyword evidence="2" id="KW-0472">Membrane</keyword>
<dbReference type="Proteomes" id="UP000578112">
    <property type="component" value="Unassembled WGS sequence"/>
</dbReference>
<feature type="transmembrane region" description="Helical" evidence="2">
    <location>
        <begin position="401"/>
        <end position="425"/>
    </location>
</feature>
<reference evidence="3 4" key="1">
    <citation type="submission" date="2020-08" db="EMBL/GenBank/DDBJ databases">
        <title>Sequencing the genomes of 1000 actinobacteria strains.</title>
        <authorList>
            <person name="Klenk H.-P."/>
        </authorList>
    </citation>
    <scope>NUCLEOTIDE SEQUENCE [LARGE SCALE GENOMIC DNA]</scope>
    <source>
        <strain evidence="3 4">DSM 43149</strain>
    </source>
</reference>
<keyword evidence="2" id="KW-0812">Transmembrane</keyword>
<keyword evidence="4" id="KW-1185">Reference proteome</keyword>
<gene>
    <name evidence="3" type="ORF">BJ971_004561</name>
</gene>
<dbReference type="AlphaFoldDB" id="A0A7W7I071"/>
<keyword evidence="2" id="KW-1133">Transmembrane helix</keyword>
<feature type="compositionally biased region" description="Basic and acidic residues" evidence="1">
    <location>
        <begin position="25"/>
        <end position="37"/>
    </location>
</feature>
<feature type="transmembrane region" description="Helical" evidence="2">
    <location>
        <begin position="367"/>
        <end position="389"/>
    </location>
</feature>
<evidence type="ECO:0000313" key="3">
    <source>
        <dbReference type="EMBL" id="MBB4764005.1"/>
    </source>
</evidence>
<proteinExistence type="predicted"/>
<feature type="compositionally biased region" description="Basic residues" evidence="1">
    <location>
        <begin position="736"/>
        <end position="746"/>
    </location>
</feature>
<comment type="caution">
    <text evidence="3">The sequence shown here is derived from an EMBL/GenBank/DDBJ whole genome shotgun (WGS) entry which is preliminary data.</text>
</comment>